<dbReference type="InterPro" id="IPR004944">
    <property type="entry name" value="CDK5_activator"/>
</dbReference>
<dbReference type="InterPro" id="IPR036915">
    <property type="entry name" value="Cyclin-like_sf"/>
</dbReference>
<dbReference type="RefSeq" id="XP_065665538.1">
    <property type="nucleotide sequence ID" value="XM_065809466.1"/>
</dbReference>
<evidence type="ECO:0000313" key="3">
    <source>
        <dbReference type="RefSeq" id="XP_065665538.1"/>
    </source>
</evidence>
<gene>
    <name evidence="3" type="primary">LOC136086964</name>
</gene>
<name>A0ABM4CUC6_HYDVU</name>
<evidence type="ECO:0000256" key="1">
    <source>
        <dbReference type="ARBA" id="ARBA00010175"/>
    </source>
</evidence>
<dbReference type="PANTHER" id="PTHR23401:SF0">
    <property type="entry name" value="CYCLIN-DEPENDENT KINASE 5 ACTIVATOR"/>
    <property type="match status" value="1"/>
</dbReference>
<dbReference type="Gene3D" id="1.10.472.10">
    <property type="entry name" value="Cyclin-like"/>
    <property type="match status" value="1"/>
</dbReference>
<dbReference type="Proteomes" id="UP001652625">
    <property type="component" value="Chromosome 11"/>
</dbReference>
<dbReference type="Pfam" id="PF03261">
    <property type="entry name" value="CDK5_activator"/>
    <property type="match status" value="1"/>
</dbReference>
<accession>A0ABM4CUC6</accession>
<organism evidence="2 3">
    <name type="scientific">Hydra vulgaris</name>
    <name type="common">Hydra</name>
    <name type="synonym">Hydra attenuata</name>
    <dbReference type="NCBI Taxonomy" id="6087"/>
    <lineage>
        <taxon>Eukaryota</taxon>
        <taxon>Metazoa</taxon>
        <taxon>Cnidaria</taxon>
        <taxon>Hydrozoa</taxon>
        <taxon>Hydroidolina</taxon>
        <taxon>Anthoathecata</taxon>
        <taxon>Aplanulata</taxon>
        <taxon>Hydridae</taxon>
        <taxon>Hydra</taxon>
    </lineage>
</organism>
<reference evidence="3" key="1">
    <citation type="submission" date="2025-08" db="UniProtKB">
        <authorList>
            <consortium name="RefSeq"/>
        </authorList>
    </citation>
    <scope>IDENTIFICATION</scope>
</reference>
<dbReference type="GeneID" id="136086964"/>
<proteinExistence type="inferred from homology"/>
<dbReference type="SUPFAM" id="SSF47954">
    <property type="entry name" value="Cyclin-like"/>
    <property type="match status" value="1"/>
</dbReference>
<protein>
    <submittedName>
        <fullName evidence="3">Cyclin-dependent kinase 5 activator 1-like</fullName>
    </submittedName>
</protein>
<evidence type="ECO:0000313" key="2">
    <source>
        <dbReference type="Proteomes" id="UP001652625"/>
    </source>
</evidence>
<comment type="similarity">
    <text evidence="1">Belongs to the cyclin-dependent kinase 5 activator family.</text>
</comment>
<sequence>MGAILTNPVRDLKNDIKITNNNNIPEEKKNNAPFGKFHIVQECFPSLTGKENKFFSEKVPSYWNKAKVDSKKKNKNKELWTLQNKESVKESINSTYIDVRTQEIKIKLNISTEKHFYGILNLSETLKYIGCYIYLRCRNIDGLKPSIVVGWVRDVDKSLILSGWQEMGFVSQPNMIVLYMLLREVIPPKVRSIHQLKAIMMSTLYICYSYNGHEISYPLKPFLLDGDRSGFWTRCIEIINLHSSKLLQVNKDAKYYNDVQAELKTFGRSLERKEN</sequence>
<dbReference type="PANTHER" id="PTHR23401">
    <property type="entry name" value="CYCLIN DEPENDANT KINASE-5 ACTIVATOR"/>
    <property type="match status" value="1"/>
</dbReference>
<keyword evidence="2" id="KW-1185">Reference proteome</keyword>